<name>A0ABS4U027_9PSEU</name>
<evidence type="ECO:0000313" key="4">
    <source>
        <dbReference type="Proteomes" id="UP001519332"/>
    </source>
</evidence>
<dbReference type="RefSeq" id="WP_209646290.1">
    <property type="nucleotide sequence ID" value="NZ_JAGINW010000001.1"/>
</dbReference>
<dbReference type="InterPro" id="IPR045431">
    <property type="entry name" value="EAD2"/>
</dbReference>
<evidence type="ECO:0000259" key="2">
    <source>
        <dbReference type="Pfam" id="PF19956"/>
    </source>
</evidence>
<protein>
    <submittedName>
        <fullName evidence="3">Transcriptional regulator with XRE-family HTH domain</fullName>
    </submittedName>
</protein>
<keyword evidence="1" id="KW-0175">Coiled coil</keyword>
<feature type="domain" description="Effector-associated" evidence="2">
    <location>
        <begin position="309"/>
        <end position="390"/>
    </location>
</feature>
<reference evidence="3 4" key="1">
    <citation type="submission" date="2021-03" db="EMBL/GenBank/DDBJ databases">
        <title>Sequencing the genomes of 1000 actinobacteria strains.</title>
        <authorList>
            <person name="Klenk H.-P."/>
        </authorList>
    </citation>
    <scope>NUCLEOTIDE SEQUENCE [LARGE SCALE GENOMIC DNA]</scope>
    <source>
        <strain evidence="3 4">DSM 46670</strain>
    </source>
</reference>
<proteinExistence type="predicted"/>
<evidence type="ECO:0000313" key="3">
    <source>
        <dbReference type="EMBL" id="MBP2329525.1"/>
    </source>
</evidence>
<comment type="caution">
    <text evidence="3">The sequence shown here is derived from an EMBL/GenBank/DDBJ whole genome shotgun (WGS) entry which is preliminary data.</text>
</comment>
<dbReference type="Pfam" id="PF13560">
    <property type="entry name" value="HTH_31"/>
    <property type="match status" value="1"/>
</dbReference>
<dbReference type="CDD" id="cd00093">
    <property type="entry name" value="HTH_XRE"/>
    <property type="match status" value="1"/>
</dbReference>
<dbReference type="EMBL" id="JAGINW010000001">
    <property type="protein sequence ID" value="MBP2329525.1"/>
    <property type="molecule type" value="Genomic_DNA"/>
</dbReference>
<dbReference type="Proteomes" id="UP001519332">
    <property type="component" value="Unassembled WGS sequence"/>
</dbReference>
<organism evidence="3 4">
    <name type="scientific">Kibdelosporangium banguiense</name>
    <dbReference type="NCBI Taxonomy" id="1365924"/>
    <lineage>
        <taxon>Bacteria</taxon>
        <taxon>Bacillati</taxon>
        <taxon>Actinomycetota</taxon>
        <taxon>Actinomycetes</taxon>
        <taxon>Pseudonocardiales</taxon>
        <taxon>Pseudonocardiaceae</taxon>
        <taxon>Kibdelosporangium</taxon>
    </lineage>
</organism>
<dbReference type="InterPro" id="IPR001387">
    <property type="entry name" value="Cro/C1-type_HTH"/>
</dbReference>
<dbReference type="Pfam" id="PF19956">
    <property type="entry name" value="EAD2"/>
    <property type="match status" value="1"/>
</dbReference>
<evidence type="ECO:0000256" key="1">
    <source>
        <dbReference type="SAM" id="Coils"/>
    </source>
</evidence>
<accession>A0ABS4U027</accession>
<sequence length="403" mass="45063">MARRKPGHPWAALKGDDPALHELAGYLRGLVDHAAMTMARLAAELGCSSATVSKRLNGALLPDREFVIDLARACVPDPRIRDRRVAEATTRWEQARRDEGRRIRRRDDHLADPRTLIMNSQTAAVDAQQRLIKAHDELSELYGQLLASVRAEQQTTKLIWALKWTLARVVDSVTQLSAQRDNALAQAKATEAERDAVGRKLAAAIQAQERTEDQLDRATIEHQRAQELVATAEAEIKSLRGMLRSEEMVFDVTGAVGDEVLDGINADLDWTNELLDEQAAELARLATQIQHRTPDPDAVLRWRQTERIVDTLERVNSLRDSAGRQLCLELLSAHLGYPLPIQEFPSPRMHLFGIVLQLQRKPDEFRLFVDVVSGMEPGSLAVRALRDLLDTEPFSSCGDLVVL</sequence>
<feature type="coiled-coil region" evidence="1">
    <location>
        <begin position="173"/>
        <end position="242"/>
    </location>
</feature>
<keyword evidence="4" id="KW-1185">Reference proteome</keyword>
<gene>
    <name evidence="3" type="ORF">JOF56_009910</name>
</gene>